<dbReference type="InterPro" id="IPR009057">
    <property type="entry name" value="Homeodomain-like_sf"/>
</dbReference>
<dbReference type="PANTHER" id="PTHR47894">
    <property type="entry name" value="HTH-TYPE TRANSCRIPTIONAL REGULATOR GADX"/>
    <property type="match status" value="1"/>
</dbReference>
<evidence type="ECO:0000313" key="5">
    <source>
        <dbReference type="EMBL" id="EGE47427.1"/>
    </source>
</evidence>
<evidence type="ECO:0000259" key="4">
    <source>
        <dbReference type="PROSITE" id="PS01124"/>
    </source>
</evidence>
<protein>
    <submittedName>
        <fullName evidence="5">Putative virulence-regulating 38 kDa protein</fullName>
    </submittedName>
</protein>
<comment type="caution">
    <text evidence="5">The sequence shown here is derived from an EMBL/GenBank/DDBJ whole genome shotgun (WGS) entry which is preliminary data.</text>
</comment>
<keyword evidence="1" id="KW-0805">Transcription regulation</keyword>
<feature type="domain" description="HTH araC/xylS-type" evidence="4">
    <location>
        <begin position="278"/>
        <end position="375"/>
    </location>
</feature>
<dbReference type="Pfam" id="PF12833">
    <property type="entry name" value="HTH_18"/>
    <property type="match status" value="1"/>
</dbReference>
<reference evidence="5 6" key="1">
    <citation type="journal article" date="2011" name="Science">
        <title>Drosophila microbiome modulates host developmental and metabolic homeostasis via insulin signaling.</title>
        <authorList>
            <person name="Shin S.C."/>
            <person name="Kim S.H."/>
            <person name="You H."/>
            <person name="Kim B."/>
            <person name="Kim A.C."/>
            <person name="Lee K.A."/>
            <person name="Yoon J.H."/>
            <person name="Ryu J.H."/>
            <person name="Lee W.J."/>
        </authorList>
    </citation>
    <scope>NUCLEOTIDE SEQUENCE [LARGE SCALE GENOMIC DNA]</scope>
    <source>
        <strain evidence="5 6">DM001</strain>
    </source>
</reference>
<dbReference type="GO" id="GO:0003700">
    <property type="term" value="F:DNA-binding transcription factor activity"/>
    <property type="evidence" value="ECO:0007669"/>
    <property type="project" value="InterPro"/>
</dbReference>
<dbReference type="Gene3D" id="1.10.10.60">
    <property type="entry name" value="Homeodomain-like"/>
    <property type="match status" value="1"/>
</dbReference>
<evidence type="ECO:0000256" key="1">
    <source>
        <dbReference type="ARBA" id="ARBA00023015"/>
    </source>
</evidence>
<dbReference type="Proteomes" id="UP000018454">
    <property type="component" value="Unassembled WGS sequence"/>
</dbReference>
<evidence type="ECO:0000313" key="6">
    <source>
        <dbReference type="Proteomes" id="UP000018454"/>
    </source>
</evidence>
<dbReference type="AlphaFoldDB" id="F1YUM0"/>
<gene>
    <name evidence="5" type="primary">virS</name>
    <name evidence="5" type="ORF">APO_1643</name>
</gene>
<organism evidence="5 6">
    <name type="scientific">Acetobacter pomorum DM001</name>
    <dbReference type="NCBI Taxonomy" id="945681"/>
    <lineage>
        <taxon>Bacteria</taxon>
        <taxon>Pseudomonadati</taxon>
        <taxon>Pseudomonadota</taxon>
        <taxon>Alphaproteobacteria</taxon>
        <taxon>Acetobacterales</taxon>
        <taxon>Acetobacteraceae</taxon>
        <taxon>Acetobacter</taxon>
    </lineage>
</organism>
<evidence type="ECO:0000256" key="2">
    <source>
        <dbReference type="ARBA" id="ARBA00023125"/>
    </source>
</evidence>
<name>F1YUM0_9PROT</name>
<dbReference type="Pfam" id="PF12625">
    <property type="entry name" value="Arabinose_bd"/>
    <property type="match status" value="1"/>
</dbReference>
<keyword evidence="2" id="KW-0238">DNA-binding</keyword>
<dbReference type="InterPro" id="IPR020449">
    <property type="entry name" value="Tscrpt_reg_AraC-type_HTH"/>
</dbReference>
<keyword evidence="3" id="KW-0804">Transcription</keyword>
<dbReference type="PROSITE" id="PS01124">
    <property type="entry name" value="HTH_ARAC_FAMILY_2"/>
    <property type="match status" value="1"/>
</dbReference>
<dbReference type="EMBL" id="AEUP01000029">
    <property type="protein sequence ID" value="EGE47427.1"/>
    <property type="molecule type" value="Genomic_DNA"/>
</dbReference>
<proteinExistence type="predicted"/>
<dbReference type="SMART" id="SM00342">
    <property type="entry name" value="HTH_ARAC"/>
    <property type="match status" value="1"/>
</dbReference>
<dbReference type="InterPro" id="IPR032687">
    <property type="entry name" value="AraC-type_N"/>
</dbReference>
<sequence length="383" mass="42836">MEMICDLTARYIFLTFHNKAGCRSHSRFKQRIAMSPLPAFSASGVMAAAASGAEGFITSHGGDIDRIAGRAGLAPGKLALPTDMLNLNAYCRLFTEAAKETQNGNLGLWFGQQFQPQTLGLIGFVALLSPTAKDAIHNLATHFIYHQSCTHTRLVRQGNLLRLEYAITDPTITERRQDAELTLGMFCNVLRYALGPTWQPEEVHFAHAQPEQAHEHQDAFQAAIHFDRPTNALIFRDVGLECAMPDAQPHTLEIVKASLISLSRNGYSTPHPHISFKEHVLLALEEILPEGGHLTQLSARMNMPVWTLQRRLAYLGISYSDLVETTRYKQACVFLQQPENDISQIARLLGYSETSAFSRAFRKWSGVSPRTWRQQYMPAPSFI</sequence>
<evidence type="ECO:0000256" key="3">
    <source>
        <dbReference type="ARBA" id="ARBA00023163"/>
    </source>
</evidence>
<dbReference type="GO" id="GO:0005829">
    <property type="term" value="C:cytosol"/>
    <property type="evidence" value="ECO:0007669"/>
    <property type="project" value="TreeGrafter"/>
</dbReference>
<dbReference type="InterPro" id="IPR018060">
    <property type="entry name" value="HTH_AraC"/>
</dbReference>
<accession>F1YUM0</accession>
<dbReference type="PANTHER" id="PTHR47894:SF4">
    <property type="entry name" value="HTH-TYPE TRANSCRIPTIONAL REGULATOR GADX"/>
    <property type="match status" value="1"/>
</dbReference>
<dbReference type="SUPFAM" id="SSF46689">
    <property type="entry name" value="Homeodomain-like"/>
    <property type="match status" value="1"/>
</dbReference>
<dbReference type="GO" id="GO:0000976">
    <property type="term" value="F:transcription cis-regulatory region binding"/>
    <property type="evidence" value="ECO:0007669"/>
    <property type="project" value="TreeGrafter"/>
</dbReference>
<dbReference type="PRINTS" id="PR00032">
    <property type="entry name" value="HTHARAC"/>
</dbReference>